<evidence type="ECO:0000313" key="1">
    <source>
        <dbReference type="EMBL" id="QAU03895.1"/>
    </source>
</evidence>
<organism evidence="1 2">
    <name type="scientific">Acinetobacter phage Henu6</name>
    <dbReference type="NCBI Taxonomy" id="2500136"/>
    <lineage>
        <taxon>Viruses</taxon>
        <taxon>Duplodnaviria</taxon>
        <taxon>Heunggongvirae</taxon>
        <taxon>Uroviricota</taxon>
        <taxon>Caudoviricetes</taxon>
        <taxon>Pantevenvirales</taxon>
        <taxon>Straboviridae</taxon>
        <taxon>Twarogvirinae</taxon>
        <taxon>Zedzedvirus</taxon>
        <taxon>Zedzedvirus zz1</taxon>
    </lineage>
</organism>
<gene>
    <name evidence="1" type="ORF">Henu6_gp55</name>
</gene>
<dbReference type="Proteomes" id="UP000289169">
    <property type="component" value="Segment"/>
</dbReference>
<proteinExistence type="predicted"/>
<protein>
    <submittedName>
        <fullName evidence="1">Long distal tail fiber subunit</fullName>
    </submittedName>
</protein>
<evidence type="ECO:0000313" key="2">
    <source>
        <dbReference type="Proteomes" id="UP000289169"/>
    </source>
</evidence>
<name>A0A410T563_9CAUD</name>
<accession>A0A410T563</accession>
<reference evidence="1 2" key="1">
    <citation type="submission" date="2018-11" db="EMBL/GenBank/DDBJ databases">
        <authorList>
            <person name="Teng T."/>
        </authorList>
    </citation>
    <scope>NUCLEOTIDE SEQUENCE [LARGE SCALE GENOMIC DNA]</scope>
</reference>
<sequence length="1385" mass="143370">MALDPNINRIKFMRSSTAGAVPAPSLLDEGEIAVNLVDRTIFSKNGANVVELGFGKGGTVAGPINVTGGNAVTAAQFNGALNGNAATASRLLTGRKINDVVFDGTKDITIEDSTKLYKTDVLTAAGDSCVIRDAATIRAEGTAKGAVVIHLPKKANSVSTMMKLCIQGFDYVSGRATQSNWSVDISGYNYTGAAWHSYQAISTGGPAPFDTVRWGQAGNHQVIILGEAGASPSSWSYYNISIEKIYLTANNTTLYDDPNDPIYMAIEGDISNYTINATMPLEGVAMAKRLEIGRTFTFTGDARGSLLFDGTANVSTALTINSATTGQAGLVKLNNTLTSTSLTEALTAAQGKALQDTKVNRSGDTISGRLVVTQGITTPSISNDATVPISFLGPSVNGSNAGGIRVRNLEVNGAYGEATRTFGIFSKDGIVTGDSMPYSTLAALGTGNNIPFKVKDTNVGTIYGFVPFLGGNVQSSSGYRTVTSIGVYRPAPDWTGSGMYMALGGTDSASTEAFLFKLGRTISSTTGPVYLDGIADFSRNIDASSSMFASDGTSGWRKLGTATIPQSGRNVTIQLFGGIGFNAGAPSQAHPTTIVLKSGNGNPASINMVVNVNQKANILSNGGWTPGIGPSACFVKSTDPATPNDYDIYIHTGGYLYASVVVITGYQTSWVKDFQSAAVGAKPDGAVDAYVYNTLDSLDPEVFGAIAFKNSVATPAKNTEYTKLSMMPPTHTGGIWLHRLNDTVSTAEYIIKYGPTPVLRMDSSGTVYTSTLRNSGATHLGNQTELGTIGTASQVYIDFHSGASNIDYDARIMSSGGTTAIGNGALSYIAASHAFNGRVDGDLISASTGLGISNSSNTVLAGLSLYAGAQSGKPTYGITFAGTGNAGTGKHGGIDNATWAVYLTCATTGAEKRGWIFQRSDNNTNVASISTNGVLSTNGSIQTLNDNTMINVGNDNDLALVKKNGSKGFIGVGANTEFVVKRSNLTTVDPSNTFTDLFTVSSAGVANAVGGFTGTFSGTFNGTISGTLTGSLNGNASTATTLQTARAIGITGSGASGSVQFDGSGNAIIPLTVATQATATNNTTIATTAFVQNVNVAETGASAYAVRLKTPRSFQITGGITTDAVSFDGQQNVTLTASNVDGSKVTGKVPAAAQADNATNATKANTLDIAGQKEAKLVATWTGGVYVGYSKPAKYYSPTQIQIELGTGTVVQDRISQIKVGSLLHGVFAGSTGWANGLSTGRITQVTTNPVSGVIDAIVEIPHSISPGNFTSFNVLAVTYNSSNCSFIGNIAAYAKLDLGADSVWSWLLRTSTNINNPSVSISTSGDIANRDARLDLGWFLSGRNPTVGSATMINSNTCNFIVSDNNNDGASNCGYISVQIWDVV</sequence>
<dbReference type="EMBL" id="MK240351">
    <property type="protein sequence ID" value="QAU03895.1"/>
    <property type="molecule type" value="Genomic_DNA"/>
</dbReference>